<dbReference type="AlphaFoldDB" id="B5VKT9"/>
<comment type="caution">
    <text evidence="2">The sequence shown here is derived from an EMBL/GenBank/DDBJ whole genome shotgun (WGS) entry which is preliminary data.</text>
</comment>
<proteinExistence type="predicted"/>
<evidence type="ECO:0000313" key="3">
    <source>
        <dbReference type="Proteomes" id="UP000008988"/>
    </source>
</evidence>
<dbReference type="Proteomes" id="UP000008988">
    <property type="component" value="Unassembled WGS sequence"/>
</dbReference>
<name>B5VKT9_YEAS6</name>
<reference evidence="2 3" key="1">
    <citation type="journal article" date="2008" name="FEMS Yeast Res.">
        <title>Comparative genome analysis of a Saccharomyces cerevisiae wine strain.</title>
        <authorList>
            <person name="Borneman A.R."/>
            <person name="Forgan A.H."/>
            <person name="Pretorius I.S."/>
            <person name="Chambers P.J."/>
        </authorList>
    </citation>
    <scope>NUCLEOTIDE SEQUENCE [LARGE SCALE GENOMIC DNA]</scope>
    <source>
        <strain evidence="2 3">AWRI1631</strain>
    </source>
</reference>
<accession>B5VKT9</accession>
<feature type="compositionally biased region" description="Basic and acidic residues" evidence="1">
    <location>
        <begin position="151"/>
        <end position="171"/>
    </location>
</feature>
<feature type="region of interest" description="Disordered" evidence="1">
    <location>
        <begin position="145"/>
        <end position="175"/>
    </location>
</feature>
<feature type="compositionally biased region" description="Basic and acidic residues" evidence="1">
    <location>
        <begin position="66"/>
        <end position="77"/>
    </location>
</feature>
<organism evidence="2 3">
    <name type="scientific">Saccharomyces cerevisiae (strain AWRI1631)</name>
    <name type="common">Baker's yeast</name>
    <dbReference type="NCBI Taxonomy" id="545124"/>
    <lineage>
        <taxon>Eukaryota</taxon>
        <taxon>Fungi</taxon>
        <taxon>Dikarya</taxon>
        <taxon>Ascomycota</taxon>
        <taxon>Saccharomycotina</taxon>
        <taxon>Saccharomycetes</taxon>
        <taxon>Saccharomycetales</taxon>
        <taxon>Saccharomycetaceae</taxon>
        <taxon>Saccharomyces</taxon>
    </lineage>
</organism>
<feature type="compositionally biased region" description="Polar residues" evidence="1">
    <location>
        <begin position="32"/>
        <end position="47"/>
    </location>
</feature>
<feature type="region of interest" description="Disordered" evidence="1">
    <location>
        <begin position="1"/>
        <end position="117"/>
    </location>
</feature>
<dbReference type="OrthoDB" id="3995855at2759"/>
<gene>
    <name evidence="2" type="ORF">AWRI1631_91520</name>
</gene>
<dbReference type="EMBL" id="ABSV01001234">
    <property type="protein sequence ID" value="EDZ71459.1"/>
    <property type="molecule type" value="Genomic_DNA"/>
</dbReference>
<feature type="compositionally biased region" description="Basic residues" evidence="1">
    <location>
        <begin position="96"/>
        <end position="107"/>
    </location>
</feature>
<protein>
    <submittedName>
        <fullName evidence="2">YIR003Wp-like protein</fullName>
    </submittedName>
</protein>
<feature type="compositionally biased region" description="Polar residues" evidence="1">
    <location>
        <begin position="1"/>
        <end position="22"/>
    </location>
</feature>
<feature type="region of interest" description="Disordered" evidence="1">
    <location>
        <begin position="188"/>
        <end position="274"/>
    </location>
</feature>
<sequence>MLQKQQQQDLHNNGNSSATTASADIAKKHTDSSITSDTTKADFTSKLNGLFALPGMVNPGQLPPSLEKKLSSPDTESKLGPQDQSQAKTGPLGGTRRGRGPRGRKLPSKVASVEKIEEDDNTNKIEIFNNWNVSSSFSKEKVLIDTTPGEQAERALDEKSKSIPEEQREQSPNKMEAALCPFELDEKEKLPANAESDPLSQLPQTNTVGNRKAISEESLSPSEAIANRDQNDTTEIQEQQMEDQMEVDMERELSGGYEDVDSALHSEEASFHSL</sequence>
<feature type="compositionally biased region" description="Basic and acidic residues" evidence="1">
    <location>
        <begin position="262"/>
        <end position="274"/>
    </location>
</feature>
<evidence type="ECO:0000313" key="2">
    <source>
        <dbReference type="EMBL" id="EDZ71459.1"/>
    </source>
</evidence>
<evidence type="ECO:0000256" key="1">
    <source>
        <dbReference type="SAM" id="MobiDB-lite"/>
    </source>
</evidence>
<feature type="compositionally biased region" description="Polar residues" evidence="1">
    <location>
        <begin position="198"/>
        <end position="209"/>
    </location>
</feature>